<comment type="caution">
    <text evidence="1">The sequence shown here is derived from an EMBL/GenBank/DDBJ whole genome shotgun (WGS) entry which is preliminary data.</text>
</comment>
<proteinExistence type="predicted"/>
<evidence type="ECO:0000313" key="2">
    <source>
        <dbReference type="Proteomes" id="UP000287651"/>
    </source>
</evidence>
<dbReference type="AlphaFoldDB" id="A0A426Z5W9"/>
<organism evidence="1 2">
    <name type="scientific">Ensete ventricosum</name>
    <name type="common">Abyssinian banana</name>
    <name type="synonym">Musa ensete</name>
    <dbReference type="NCBI Taxonomy" id="4639"/>
    <lineage>
        <taxon>Eukaryota</taxon>
        <taxon>Viridiplantae</taxon>
        <taxon>Streptophyta</taxon>
        <taxon>Embryophyta</taxon>
        <taxon>Tracheophyta</taxon>
        <taxon>Spermatophyta</taxon>
        <taxon>Magnoliopsida</taxon>
        <taxon>Liliopsida</taxon>
        <taxon>Zingiberales</taxon>
        <taxon>Musaceae</taxon>
        <taxon>Ensete</taxon>
    </lineage>
</organism>
<name>A0A426Z5W9_ENSVE</name>
<sequence length="77" mass="9336">MFNKSYAFMTDDTNKARYTTEKSKRSFYKLRSLLHDSYCRRIKEAMHQVTFRTLGWQTKALVRKYTRKQISCLCQIL</sequence>
<accession>A0A426Z5W9</accession>
<evidence type="ECO:0000313" key="1">
    <source>
        <dbReference type="EMBL" id="RRT59378.1"/>
    </source>
</evidence>
<gene>
    <name evidence="1" type="ORF">B296_00043907</name>
</gene>
<dbReference type="EMBL" id="AMZH03008238">
    <property type="protein sequence ID" value="RRT59378.1"/>
    <property type="molecule type" value="Genomic_DNA"/>
</dbReference>
<reference evidence="1 2" key="1">
    <citation type="journal article" date="2014" name="Agronomy (Basel)">
        <title>A Draft Genome Sequence for Ensete ventricosum, the Drought-Tolerant Tree Against Hunger.</title>
        <authorList>
            <person name="Harrison J."/>
            <person name="Moore K.A."/>
            <person name="Paszkiewicz K."/>
            <person name="Jones T."/>
            <person name="Grant M."/>
            <person name="Ambacheew D."/>
            <person name="Muzemil S."/>
            <person name="Studholme D.J."/>
        </authorList>
    </citation>
    <scope>NUCLEOTIDE SEQUENCE [LARGE SCALE GENOMIC DNA]</scope>
</reference>
<dbReference type="Proteomes" id="UP000287651">
    <property type="component" value="Unassembled WGS sequence"/>
</dbReference>
<protein>
    <submittedName>
        <fullName evidence="1">Uncharacterized protein</fullName>
    </submittedName>
</protein>